<dbReference type="PATRIC" id="fig|1423788.3.peg.1466"/>
<evidence type="ECO:0008006" key="3">
    <source>
        <dbReference type="Google" id="ProtNLM"/>
    </source>
</evidence>
<dbReference type="AlphaFoldDB" id="A0A0R1KJS6"/>
<evidence type="ECO:0000313" key="1">
    <source>
        <dbReference type="EMBL" id="KRK83464.1"/>
    </source>
</evidence>
<keyword evidence="2" id="KW-1185">Reference proteome</keyword>
<gene>
    <name evidence="1" type="ORF">FC78_GL001420</name>
</gene>
<dbReference type="OrthoDB" id="2300378at2"/>
<proteinExistence type="predicted"/>
<dbReference type="STRING" id="1423788.FC78_GL001420"/>
<name>A0A0R1KJS6_9LACO</name>
<sequence>MDYRVDDKLLTQVKSELQITFTERDDSLRKAIQRGMAFISSRVGPVKFVGDTETEIVANDLLMNYCRYYWDGYRQMFPIDYQSDILHLQILNGSSRRSFNEAKAD</sequence>
<organism evidence="1 2">
    <name type="scientific">Companilactobacillus bobalius DSM 19674</name>
    <dbReference type="NCBI Taxonomy" id="1423788"/>
    <lineage>
        <taxon>Bacteria</taxon>
        <taxon>Bacillati</taxon>
        <taxon>Bacillota</taxon>
        <taxon>Bacilli</taxon>
        <taxon>Lactobacillales</taxon>
        <taxon>Lactobacillaceae</taxon>
        <taxon>Companilactobacillus</taxon>
        <taxon>Companilactobacillus bobalius</taxon>
    </lineage>
</organism>
<evidence type="ECO:0000313" key="2">
    <source>
        <dbReference type="Proteomes" id="UP000051515"/>
    </source>
</evidence>
<dbReference type="RefSeq" id="WP_056951605.1">
    <property type="nucleotide sequence ID" value="NZ_AZDY01000036.1"/>
</dbReference>
<comment type="caution">
    <text evidence="1">The sequence shown here is derived from an EMBL/GenBank/DDBJ whole genome shotgun (WGS) entry which is preliminary data.</text>
</comment>
<dbReference type="Proteomes" id="UP000051515">
    <property type="component" value="Unassembled WGS sequence"/>
</dbReference>
<protein>
    <recommendedName>
        <fullName evidence="3">Phage protein</fullName>
    </recommendedName>
</protein>
<accession>A0A0R1KJS6</accession>
<dbReference type="EMBL" id="AZDY01000036">
    <property type="protein sequence ID" value="KRK83464.1"/>
    <property type="molecule type" value="Genomic_DNA"/>
</dbReference>
<reference evidence="1 2" key="1">
    <citation type="journal article" date="2015" name="Genome Announc.">
        <title>Expanding the biotechnology potential of lactobacilli through comparative genomics of 213 strains and associated genera.</title>
        <authorList>
            <person name="Sun Z."/>
            <person name="Harris H.M."/>
            <person name="McCann A."/>
            <person name="Guo C."/>
            <person name="Argimon S."/>
            <person name="Zhang W."/>
            <person name="Yang X."/>
            <person name="Jeffery I.B."/>
            <person name="Cooney J.C."/>
            <person name="Kagawa T.F."/>
            <person name="Liu W."/>
            <person name="Song Y."/>
            <person name="Salvetti E."/>
            <person name="Wrobel A."/>
            <person name="Rasinkangas P."/>
            <person name="Parkhill J."/>
            <person name="Rea M.C."/>
            <person name="O'Sullivan O."/>
            <person name="Ritari J."/>
            <person name="Douillard F.P."/>
            <person name="Paul Ross R."/>
            <person name="Yang R."/>
            <person name="Briner A.E."/>
            <person name="Felis G.E."/>
            <person name="de Vos W.M."/>
            <person name="Barrangou R."/>
            <person name="Klaenhammer T.R."/>
            <person name="Caufield P.W."/>
            <person name="Cui Y."/>
            <person name="Zhang H."/>
            <person name="O'Toole P.W."/>
        </authorList>
    </citation>
    <scope>NUCLEOTIDE SEQUENCE [LARGE SCALE GENOMIC DNA]</scope>
    <source>
        <strain evidence="1 2">DSM 19674</strain>
    </source>
</reference>